<dbReference type="InterPro" id="IPR023187">
    <property type="entry name" value="Tscrpt_reg_MarR-type_CS"/>
</dbReference>
<dbReference type="InterPro" id="IPR011991">
    <property type="entry name" value="ArsR-like_HTH"/>
</dbReference>
<protein>
    <submittedName>
        <fullName evidence="5">MarR family transcriptional regulator</fullName>
    </submittedName>
</protein>
<dbReference type="Gene3D" id="1.10.10.10">
    <property type="entry name" value="Winged helix-like DNA-binding domain superfamily/Winged helix DNA-binding domain"/>
    <property type="match status" value="1"/>
</dbReference>
<dbReference type="PRINTS" id="PR00598">
    <property type="entry name" value="HTHMARR"/>
</dbReference>
<dbReference type="OrthoDB" id="511972at2"/>
<dbReference type="Pfam" id="PF01047">
    <property type="entry name" value="MarR"/>
    <property type="match status" value="1"/>
</dbReference>
<dbReference type="CDD" id="cd00090">
    <property type="entry name" value="HTH_ARSR"/>
    <property type="match status" value="1"/>
</dbReference>
<dbReference type="InterPro" id="IPR036388">
    <property type="entry name" value="WH-like_DNA-bd_sf"/>
</dbReference>
<evidence type="ECO:0000313" key="6">
    <source>
        <dbReference type="Proteomes" id="UP000035444"/>
    </source>
</evidence>
<keyword evidence="6" id="KW-1185">Reference proteome</keyword>
<evidence type="ECO:0000256" key="1">
    <source>
        <dbReference type="ARBA" id="ARBA00023015"/>
    </source>
</evidence>
<dbReference type="PANTHER" id="PTHR42756:SF1">
    <property type="entry name" value="TRANSCRIPTIONAL REPRESSOR OF EMRAB OPERON"/>
    <property type="match status" value="1"/>
</dbReference>
<evidence type="ECO:0000313" key="5">
    <source>
        <dbReference type="EMBL" id="KLN61018.1"/>
    </source>
</evidence>
<evidence type="ECO:0000259" key="4">
    <source>
        <dbReference type="PROSITE" id="PS50995"/>
    </source>
</evidence>
<dbReference type="GO" id="GO:0003677">
    <property type="term" value="F:DNA binding"/>
    <property type="evidence" value="ECO:0007669"/>
    <property type="project" value="UniProtKB-KW"/>
</dbReference>
<sequence length="142" mass="16322">MTFDHMTSAGYLVHHMARLFFEGLRKRIEPLGIVPGQFPALLALWQQDGQTQSELVEKLDVEQATMANTLNRMERDGLIIRCKHPEDGRAKIIYLTPKAKAIRDDAYTAATEVNDHALADFSNEERSQFIEFMQRTIMTLRK</sequence>
<feature type="domain" description="HTH marR-type" evidence="4">
    <location>
        <begin position="6"/>
        <end position="138"/>
    </location>
</feature>
<organism evidence="5 6">
    <name type="scientific">Kiloniella spongiae</name>
    <dbReference type="NCBI Taxonomy" id="1489064"/>
    <lineage>
        <taxon>Bacteria</taxon>
        <taxon>Pseudomonadati</taxon>
        <taxon>Pseudomonadota</taxon>
        <taxon>Alphaproteobacteria</taxon>
        <taxon>Rhodospirillales</taxon>
        <taxon>Kiloniellaceae</taxon>
        <taxon>Kiloniella</taxon>
    </lineage>
</organism>
<keyword evidence="2" id="KW-0238">DNA-binding</keyword>
<evidence type="ECO:0000256" key="2">
    <source>
        <dbReference type="ARBA" id="ARBA00023125"/>
    </source>
</evidence>
<dbReference type="GO" id="GO:0003700">
    <property type="term" value="F:DNA-binding transcription factor activity"/>
    <property type="evidence" value="ECO:0007669"/>
    <property type="project" value="InterPro"/>
</dbReference>
<dbReference type="Proteomes" id="UP000035444">
    <property type="component" value="Unassembled WGS sequence"/>
</dbReference>
<dbReference type="PATRIC" id="fig|1489064.4.peg.3193"/>
<dbReference type="PROSITE" id="PS50995">
    <property type="entry name" value="HTH_MARR_2"/>
    <property type="match status" value="1"/>
</dbReference>
<proteinExistence type="predicted"/>
<comment type="caution">
    <text evidence="5">The sequence shown here is derived from an EMBL/GenBank/DDBJ whole genome shotgun (WGS) entry which is preliminary data.</text>
</comment>
<evidence type="ECO:0000256" key="3">
    <source>
        <dbReference type="ARBA" id="ARBA00023163"/>
    </source>
</evidence>
<name>A0A0H2MF85_9PROT</name>
<dbReference type="InterPro" id="IPR000835">
    <property type="entry name" value="HTH_MarR-typ"/>
</dbReference>
<accession>A0A0H2MF85</accession>
<gene>
    <name evidence="5" type="ORF">WH96_09545</name>
</gene>
<dbReference type="AlphaFoldDB" id="A0A0H2MF85"/>
<dbReference type="PANTHER" id="PTHR42756">
    <property type="entry name" value="TRANSCRIPTIONAL REGULATOR, MARR"/>
    <property type="match status" value="1"/>
</dbReference>
<reference evidence="5 6" key="1">
    <citation type="submission" date="2015-03" db="EMBL/GenBank/DDBJ databases">
        <title>Genome Sequence of Kiloniella spongiae MEBiC09566, isolated from a marine sponge.</title>
        <authorList>
            <person name="Shao Z."/>
            <person name="Wang L."/>
            <person name="Li X."/>
        </authorList>
    </citation>
    <scope>NUCLEOTIDE SEQUENCE [LARGE SCALE GENOMIC DNA]</scope>
    <source>
        <strain evidence="5 6">MEBiC09566</strain>
    </source>
</reference>
<dbReference type="PROSITE" id="PS01117">
    <property type="entry name" value="HTH_MARR_1"/>
    <property type="match status" value="1"/>
</dbReference>
<keyword evidence="3" id="KW-0804">Transcription</keyword>
<dbReference type="SMART" id="SM00347">
    <property type="entry name" value="HTH_MARR"/>
    <property type="match status" value="1"/>
</dbReference>
<keyword evidence="1" id="KW-0805">Transcription regulation</keyword>
<dbReference type="EMBL" id="LAQL01000006">
    <property type="protein sequence ID" value="KLN61018.1"/>
    <property type="molecule type" value="Genomic_DNA"/>
</dbReference>
<dbReference type="SUPFAM" id="SSF46785">
    <property type="entry name" value="Winged helix' DNA-binding domain"/>
    <property type="match status" value="1"/>
</dbReference>
<dbReference type="InterPro" id="IPR036390">
    <property type="entry name" value="WH_DNA-bd_sf"/>
</dbReference>